<reference evidence="16 17" key="1">
    <citation type="submission" date="2014-01" db="EMBL/GenBank/DDBJ databases">
        <title>Plasmidome dynamics in the species complex Clostridium novyi sensu lato converts strains of independent lineages into distinctly different pathogens.</title>
        <authorList>
            <person name="Skarin H."/>
            <person name="Segerman B."/>
        </authorList>
    </citation>
    <scope>NUCLEOTIDE SEQUENCE [LARGE SCALE GENOMIC DNA]</scope>
    <source>
        <strain evidence="16 17">4552</strain>
    </source>
</reference>
<dbReference type="PANTHER" id="PTHR45528:SF1">
    <property type="entry name" value="SENSOR HISTIDINE KINASE CPXA"/>
    <property type="match status" value="1"/>
</dbReference>
<comment type="caution">
    <text evidence="16">The sequence shown here is derived from an EMBL/GenBank/DDBJ whole genome shotgun (WGS) entry which is preliminary data.</text>
</comment>
<evidence type="ECO:0000256" key="8">
    <source>
        <dbReference type="ARBA" id="ARBA00022741"/>
    </source>
</evidence>
<comment type="subcellular location">
    <subcellularLocation>
        <location evidence="2">Cell membrane</location>
        <topology evidence="2">Multi-pass membrane protein</topology>
    </subcellularLocation>
</comment>
<dbReference type="CDD" id="cd00082">
    <property type="entry name" value="HisKA"/>
    <property type="match status" value="1"/>
</dbReference>
<keyword evidence="5" id="KW-0597">Phosphoprotein</keyword>
<protein>
    <recommendedName>
        <fullName evidence="3">histidine kinase</fullName>
        <ecNumber evidence="3">2.7.13.3</ecNumber>
    </recommendedName>
</protein>
<dbReference type="GO" id="GO:0005524">
    <property type="term" value="F:ATP binding"/>
    <property type="evidence" value="ECO:0007669"/>
    <property type="project" value="UniProtKB-KW"/>
</dbReference>
<dbReference type="InterPro" id="IPR004358">
    <property type="entry name" value="Sig_transdc_His_kin-like_C"/>
</dbReference>
<keyword evidence="13 14" id="KW-0472">Membrane</keyword>
<evidence type="ECO:0000256" key="11">
    <source>
        <dbReference type="ARBA" id="ARBA00022989"/>
    </source>
</evidence>
<keyword evidence="4" id="KW-1003">Cell membrane</keyword>
<dbReference type="RefSeq" id="WP_039255379.1">
    <property type="nucleotide sequence ID" value="NZ_JENJ01000029.1"/>
</dbReference>
<evidence type="ECO:0000313" key="17">
    <source>
        <dbReference type="Proteomes" id="UP000030012"/>
    </source>
</evidence>
<dbReference type="Gene3D" id="3.30.565.10">
    <property type="entry name" value="Histidine kinase-like ATPase, C-terminal domain"/>
    <property type="match status" value="1"/>
</dbReference>
<keyword evidence="10" id="KW-0067">ATP-binding</keyword>
<dbReference type="SMART" id="SM00387">
    <property type="entry name" value="HATPase_c"/>
    <property type="match status" value="1"/>
</dbReference>
<dbReference type="InterPro" id="IPR003661">
    <property type="entry name" value="HisK_dim/P_dom"/>
</dbReference>
<keyword evidence="6" id="KW-0808">Transferase</keyword>
<comment type="catalytic activity">
    <reaction evidence="1">
        <text>ATP + protein L-histidine = ADP + protein N-phospho-L-histidine.</text>
        <dbReference type="EC" id="2.7.13.3"/>
    </reaction>
</comment>
<dbReference type="OrthoDB" id="9786919at2"/>
<evidence type="ECO:0000256" key="5">
    <source>
        <dbReference type="ARBA" id="ARBA00022553"/>
    </source>
</evidence>
<dbReference type="Gene3D" id="6.10.340.10">
    <property type="match status" value="1"/>
</dbReference>
<dbReference type="InterPro" id="IPR036890">
    <property type="entry name" value="HATPase_C_sf"/>
</dbReference>
<dbReference type="Proteomes" id="UP000030012">
    <property type="component" value="Unassembled WGS sequence"/>
</dbReference>
<accession>A0A0A0I544</accession>
<proteinExistence type="predicted"/>
<keyword evidence="12" id="KW-0902">Two-component regulatory system</keyword>
<dbReference type="InterPro" id="IPR005467">
    <property type="entry name" value="His_kinase_dom"/>
</dbReference>
<dbReference type="PANTHER" id="PTHR45528">
    <property type="entry name" value="SENSOR HISTIDINE KINASE CPXA"/>
    <property type="match status" value="1"/>
</dbReference>
<dbReference type="FunFam" id="3.30.565.10:FF:000006">
    <property type="entry name" value="Sensor histidine kinase WalK"/>
    <property type="match status" value="1"/>
</dbReference>
<evidence type="ECO:0000256" key="12">
    <source>
        <dbReference type="ARBA" id="ARBA00023012"/>
    </source>
</evidence>
<dbReference type="EMBL" id="JENJ01000029">
    <property type="protein sequence ID" value="KGM95972.1"/>
    <property type="molecule type" value="Genomic_DNA"/>
</dbReference>
<dbReference type="SMART" id="SM00388">
    <property type="entry name" value="HisKA"/>
    <property type="match status" value="1"/>
</dbReference>
<feature type="transmembrane region" description="Helical" evidence="14">
    <location>
        <begin position="85"/>
        <end position="106"/>
    </location>
</feature>
<feature type="domain" description="Histidine kinase" evidence="15">
    <location>
        <begin position="171"/>
        <end position="384"/>
    </location>
</feature>
<evidence type="ECO:0000256" key="7">
    <source>
        <dbReference type="ARBA" id="ARBA00022692"/>
    </source>
</evidence>
<name>A0A0A0I544_CLONO</name>
<keyword evidence="7 14" id="KW-0812">Transmembrane</keyword>
<dbReference type="SUPFAM" id="SSF47384">
    <property type="entry name" value="Homodimeric domain of signal transducing histidine kinase"/>
    <property type="match status" value="1"/>
</dbReference>
<dbReference type="AlphaFoldDB" id="A0A0A0I544"/>
<keyword evidence="8" id="KW-0547">Nucleotide-binding</keyword>
<dbReference type="GO" id="GO:0000155">
    <property type="term" value="F:phosphorelay sensor kinase activity"/>
    <property type="evidence" value="ECO:0007669"/>
    <property type="project" value="InterPro"/>
</dbReference>
<dbReference type="InterPro" id="IPR036097">
    <property type="entry name" value="HisK_dim/P_sf"/>
</dbReference>
<gene>
    <name evidence="16" type="ORF">Z968_07780</name>
</gene>
<dbReference type="GO" id="GO:0005886">
    <property type="term" value="C:plasma membrane"/>
    <property type="evidence" value="ECO:0007669"/>
    <property type="project" value="UniProtKB-SubCell"/>
</dbReference>
<evidence type="ECO:0000256" key="3">
    <source>
        <dbReference type="ARBA" id="ARBA00012438"/>
    </source>
</evidence>
<evidence type="ECO:0000313" key="16">
    <source>
        <dbReference type="EMBL" id="KGM95972.1"/>
    </source>
</evidence>
<dbReference type="Pfam" id="PF02518">
    <property type="entry name" value="HATPase_c"/>
    <property type="match status" value="1"/>
</dbReference>
<keyword evidence="9" id="KW-0418">Kinase</keyword>
<evidence type="ECO:0000256" key="13">
    <source>
        <dbReference type="ARBA" id="ARBA00023136"/>
    </source>
</evidence>
<evidence type="ECO:0000256" key="1">
    <source>
        <dbReference type="ARBA" id="ARBA00000085"/>
    </source>
</evidence>
<evidence type="ECO:0000256" key="10">
    <source>
        <dbReference type="ARBA" id="ARBA00022840"/>
    </source>
</evidence>
<organism evidence="16 17">
    <name type="scientific">Clostridium novyi A str. 4552</name>
    <dbReference type="NCBI Taxonomy" id="1444289"/>
    <lineage>
        <taxon>Bacteria</taxon>
        <taxon>Bacillati</taxon>
        <taxon>Bacillota</taxon>
        <taxon>Clostridia</taxon>
        <taxon>Eubacteriales</taxon>
        <taxon>Clostridiaceae</taxon>
        <taxon>Clostridium</taxon>
    </lineage>
</organism>
<dbReference type="InterPro" id="IPR003594">
    <property type="entry name" value="HATPase_dom"/>
</dbReference>
<evidence type="ECO:0000256" key="14">
    <source>
        <dbReference type="SAM" id="Phobius"/>
    </source>
</evidence>
<sequence length="389" mass="44940">MSKDNNLKKSSTKIKNSIVMRLIVTVTIIFISMIVLWNFMINIYMNNFIKKLDIKVEGLIQGAKANDLYLVISEEKIKSTFEFKIYVFFMMIFILLCGSLILYFVISHMMKPLKSLTEQISEIDINNIQDLSREIVATKGGYEIEELKYAFNATLKKLYNDYERQKEFSANVAHELRTPLAILYSKIDVFNKKDNRDMSEYKKLVSSLRINIERLSDLVEKILLLTNKQNNIKYTKLCLNDIVDEIILDLEGIAEEKNIIINVNDNRVIMYTNDALIERVLFNIIENAIKYNVQDGSVHINLLEEDSNVIIEVIDTGIGISDNYKDKVFDIFYRIEESRNHELGGYGIGLALAHNIVTTLGGKIYIIDNKPKGTIIKLKFRNSNDEIKK</sequence>
<dbReference type="EC" id="2.7.13.3" evidence="3"/>
<evidence type="ECO:0000259" key="15">
    <source>
        <dbReference type="PROSITE" id="PS50109"/>
    </source>
</evidence>
<dbReference type="InterPro" id="IPR050398">
    <property type="entry name" value="HssS/ArlS-like"/>
</dbReference>
<dbReference type="PRINTS" id="PR00344">
    <property type="entry name" value="BCTRLSENSOR"/>
</dbReference>
<evidence type="ECO:0000256" key="2">
    <source>
        <dbReference type="ARBA" id="ARBA00004651"/>
    </source>
</evidence>
<feature type="transmembrane region" description="Helical" evidence="14">
    <location>
        <begin position="21"/>
        <end position="45"/>
    </location>
</feature>
<dbReference type="Gene3D" id="1.10.287.130">
    <property type="match status" value="1"/>
</dbReference>
<evidence type="ECO:0000256" key="9">
    <source>
        <dbReference type="ARBA" id="ARBA00022777"/>
    </source>
</evidence>
<evidence type="ECO:0000256" key="6">
    <source>
        <dbReference type="ARBA" id="ARBA00022679"/>
    </source>
</evidence>
<dbReference type="PROSITE" id="PS50109">
    <property type="entry name" value="HIS_KIN"/>
    <property type="match status" value="1"/>
</dbReference>
<keyword evidence="11 14" id="KW-1133">Transmembrane helix</keyword>
<dbReference type="SUPFAM" id="SSF55874">
    <property type="entry name" value="ATPase domain of HSP90 chaperone/DNA topoisomerase II/histidine kinase"/>
    <property type="match status" value="1"/>
</dbReference>
<dbReference type="Pfam" id="PF00512">
    <property type="entry name" value="HisKA"/>
    <property type="match status" value="1"/>
</dbReference>
<evidence type="ECO:0000256" key="4">
    <source>
        <dbReference type="ARBA" id="ARBA00022475"/>
    </source>
</evidence>